<dbReference type="KEGG" id="jpo:G7058_02500"/>
<dbReference type="EMBL" id="CP049889">
    <property type="protein sequence ID" value="QIK51020.1"/>
    <property type="molecule type" value="Genomic_DNA"/>
</dbReference>
<dbReference type="InterPro" id="IPR014965">
    <property type="entry name" value="Amino_acid_metab_prot_put"/>
</dbReference>
<dbReference type="Gene3D" id="3.30.1820.10">
    <property type="entry name" value="Lp2179-like"/>
    <property type="match status" value="1"/>
</dbReference>
<protein>
    <submittedName>
        <fullName evidence="1">DUF1831 domain-containing protein</fullName>
    </submittedName>
</protein>
<evidence type="ECO:0000313" key="1">
    <source>
        <dbReference type="EMBL" id="QIK51020.1"/>
    </source>
</evidence>
<organism evidence="1 2">
    <name type="scientific">Jeotgalibaca porci</name>
    <dbReference type="NCBI Taxonomy" id="1868793"/>
    <lineage>
        <taxon>Bacteria</taxon>
        <taxon>Bacillati</taxon>
        <taxon>Bacillota</taxon>
        <taxon>Bacilli</taxon>
        <taxon>Lactobacillales</taxon>
        <taxon>Carnobacteriaceae</taxon>
        <taxon>Jeotgalibaca</taxon>
    </lineage>
</organism>
<dbReference type="RefSeq" id="WP_166062063.1">
    <property type="nucleotide sequence ID" value="NZ_CP049889.1"/>
</dbReference>
<reference evidence="1 2" key="1">
    <citation type="journal article" date="2017" name="Int. J. Syst. Evol. Microbiol.">
        <title>Jeotgalibaca porci sp. nov. and Jeotgalibaca arthritidis sp. nov., isolated from pigs, and emended description of the genus Jeotgalibaca.</title>
        <authorList>
            <person name="Zamora L."/>
            <person name="Perez-Sancho M."/>
            <person name="Dominguez L."/>
            <person name="Fernandez-Garayzabal J.F."/>
            <person name="Vela A.I."/>
        </authorList>
    </citation>
    <scope>NUCLEOTIDE SEQUENCE [LARGE SCALE GENOMIC DNA]</scope>
    <source>
        <strain evidence="1 2">CCUG 69148</strain>
    </source>
</reference>
<dbReference type="GeneID" id="94552132"/>
<dbReference type="Proteomes" id="UP000501830">
    <property type="component" value="Chromosome"/>
</dbReference>
<proteinExistence type="predicted"/>
<dbReference type="InterPro" id="IPR035942">
    <property type="entry name" value="Lp2179-like_sf"/>
</dbReference>
<dbReference type="AlphaFoldDB" id="A0A6G7WFI6"/>
<accession>A0A6G7WFI6</accession>
<dbReference type="SUPFAM" id="SSF160800">
    <property type="entry name" value="Lp2179-like"/>
    <property type="match status" value="1"/>
</dbReference>
<dbReference type="Pfam" id="PF08866">
    <property type="entry name" value="DUF1831"/>
    <property type="match status" value="1"/>
</dbReference>
<sequence length="113" mass="12519">MAFAQTASLKGSAKQYRLNSAVKRYTLRDHGFQETKSGNFLYTRSLNTDKTNKAGALLKITIAGDFSGVKLSTTTVNGLKAIDIYGNTNMSQLVEHFEYIMAHFITEGIFEEA</sequence>
<name>A0A6G7WFI6_9LACT</name>
<evidence type="ECO:0000313" key="2">
    <source>
        <dbReference type="Proteomes" id="UP000501830"/>
    </source>
</evidence>
<gene>
    <name evidence="1" type="ORF">G7058_02500</name>
</gene>
<keyword evidence="2" id="KW-1185">Reference proteome</keyword>